<gene>
    <name evidence="2" type="ORF">EB796_019836</name>
</gene>
<evidence type="ECO:0000313" key="2">
    <source>
        <dbReference type="EMBL" id="KAF6021851.1"/>
    </source>
</evidence>
<dbReference type="EMBL" id="VXIV02002948">
    <property type="protein sequence ID" value="KAF6021851.1"/>
    <property type="molecule type" value="Genomic_DNA"/>
</dbReference>
<feature type="region of interest" description="Disordered" evidence="1">
    <location>
        <begin position="134"/>
        <end position="159"/>
    </location>
</feature>
<feature type="compositionally biased region" description="Polar residues" evidence="1">
    <location>
        <begin position="134"/>
        <end position="155"/>
    </location>
</feature>
<keyword evidence="3" id="KW-1185">Reference proteome</keyword>
<proteinExistence type="predicted"/>
<accession>A0A7J7J8E1</accession>
<reference evidence="2" key="1">
    <citation type="submission" date="2020-06" db="EMBL/GenBank/DDBJ databases">
        <title>Draft genome of Bugula neritina, a colonial animal packing powerful symbionts and potential medicines.</title>
        <authorList>
            <person name="Rayko M."/>
        </authorList>
    </citation>
    <scope>NUCLEOTIDE SEQUENCE [LARGE SCALE GENOMIC DNA]</scope>
    <source>
        <strain evidence="2">Kwan_BN1</strain>
    </source>
</reference>
<name>A0A7J7J8E1_BUGNE</name>
<evidence type="ECO:0000256" key="1">
    <source>
        <dbReference type="SAM" id="MobiDB-lite"/>
    </source>
</evidence>
<dbReference type="Proteomes" id="UP000593567">
    <property type="component" value="Unassembled WGS sequence"/>
</dbReference>
<evidence type="ECO:0000313" key="3">
    <source>
        <dbReference type="Proteomes" id="UP000593567"/>
    </source>
</evidence>
<comment type="caution">
    <text evidence="2">The sequence shown here is derived from an EMBL/GenBank/DDBJ whole genome shotgun (WGS) entry which is preliminary data.</text>
</comment>
<organism evidence="2 3">
    <name type="scientific">Bugula neritina</name>
    <name type="common">Brown bryozoan</name>
    <name type="synonym">Sertularia neritina</name>
    <dbReference type="NCBI Taxonomy" id="10212"/>
    <lineage>
        <taxon>Eukaryota</taxon>
        <taxon>Metazoa</taxon>
        <taxon>Spiralia</taxon>
        <taxon>Lophotrochozoa</taxon>
        <taxon>Bryozoa</taxon>
        <taxon>Gymnolaemata</taxon>
        <taxon>Cheilostomatida</taxon>
        <taxon>Flustrina</taxon>
        <taxon>Buguloidea</taxon>
        <taxon>Bugulidae</taxon>
        <taxon>Bugula</taxon>
    </lineage>
</organism>
<protein>
    <submittedName>
        <fullName evidence="2">Uncharacterized protein</fullName>
    </submittedName>
</protein>
<dbReference type="AlphaFoldDB" id="A0A7J7J8E1"/>
<sequence>MFRQSPVLSHDDATTSQQFKKEYNCTTQLHYTFNVEHIDVYACGRVKMDSSQTGSAPGLGRALTKSYNSRPLSLDVSVYEGQGSQSSGGYKDYYSTVPNPNCARNFIFDQSKLYLSQSPKDRDGSLSQAAHNYTDRQSAAGTSSASVHPSATQGPAYSGRDESQLLDEAEDSDDSQPQSHPNKYPVAIEHHGSKQCIYRRQPTRSGSTVKEQHVRIYNPYSSQCESQVQYIKIYQKHLVSQLMYMFWEPKFLIFPVDKIEYADVDSTARWREL</sequence>